<name>A0ABZ2XYY4_9RHOB</name>
<organism evidence="2 3">
    <name type="scientific">Aliisedimentitalea scapharcae</name>
    <dbReference type="NCBI Taxonomy" id="1524259"/>
    <lineage>
        <taxon>Bacteria</taxon>
        <taxon>Pseudomonadati</taxon>
        <taxon>Pseudomonadota</taxon>
        <taxon>Alphaproteobacteria</taxon>
        <taxon>Rhodobacterales</taxon>
        <taxon>Roseobacteraceae</taxon>
        <taxon>Aliisedimentitalea</taxon>
    </lineage>
</organism>
<dbReference type="EC" id="2.4.-.-" evidence="2"/>
<dbReference type="PANTHER" id="PTHR43179:SF7">
    <property type="entry name" value="RHAMNOSYLTRANSFERASE WBBL"/>
    <property type="match status" value="1"/>
</dbReference>
<feature type="region of interest" description="Disordered" evidence="1">
    <location>
        <begin position="316"/>
        <end position="338"/>
    </location>
</feature>
<evidence type="ECO:0000313" key="3">
    <source>
        <dbReference type="Proteomes" id="UP001623232"/>
    </source>
</evidence>
<keyword evidence="2" id="KW-0808">Transferase</keyword>
<dbReference type="CDD" id="cd04186">
    <property type="entry name" value="GT_2_like_c"/>
    <property type="match status" value="1"/>
</dbReference>
<protein>
    <submittedName>
        <fullName evidence="2">Glycosyltransferase family 2 protein</fullName>
        <ecNumber evidence="2">2.4.-.-</ecNumber>
    </submittedName>
</protein>
<keyword evidence="2" id="KW-0328">Glycosyltransferase</keyword>
<dbReference type="Pfam" id="PF13641">
    <property type="entry name" value="Glyco_tranf_2_3"/>
    <property type="match status" value="1"/>
</dbReference>
<evidence type="ECO:0000256" key="1">
    <source>
        <dbReference type="SAM" id="MobiDB-lite"/>
    </source>
</evidence>
<gene>
    <name evidence="2" type="ORF">QEZ52_05575</name>
</gene>
<dbReference type="RefSeq" id="WP_406648521.1">
    <property type="nucleotide sequence ID" value="NZ_CP123584.1"/>
</dbReference>
<dbReference type="Gene3D" id="3.90.550.10">
    <property type="entry name" value="Spore Coat Polysaccharide Biosynthesis Protein SpsA, Chain A"/>
    <property type="match status" value="1"/>
</dbReference>
<dbReference type="Proteomes" id="UP001623232">
    <property type="component" value="Chromosome"/>
</dbReference>
<proteinExistence type="predicted"/>
<dbReference type="PANTHER" id="PTHR43179">
    <property type="entry name" value="RHAMNOSYLTRANSFERASE WBBL"/>
    <property type="match status" value="1"/>
</dbReference>
<accession>A0ABZ2XYY4</accession>
<dbReference type="InterPro" id="IPR029044">
    <property type="entry name" value="Nucleotide-diphossugar_trans"/>
</dbReference>
<keyword evidence="3" id="KW-1185">Reference proteome</keyword>
<dbReference type="GO" id="GO:0016757">
    <property type="term" value="F:glycosyltransferase activity"/>
    <property type="evidence" value="ECO:0007669"/>
    <property type="project" value="UniProtKB-KW"/>
</dbReference>
<reference evidence="2 3" key="1">
    <citation type="submission" date="2023-04" db="EMBL/GenBank/DDBJ databases">
        <title>Complete genome sequence of Alisedimentitalea scapharcae.</title>
        <authorList>
            <person name="Rong J.-C."/>
            <person name="Yi M.-L."/>
            <person name="Zhao Q."/>
        </authorList>
    </citation>
    <scope>NUCLEOTIDE SEQUENCE [LARGE SCALE GENOMIC DNA]</scope>
    <source>
        <strain evidence="2 3">KCTC 42119</strain>
    </source>
</reference>
<sequence length="338" mass="37671">MKEPTIQIIILNFRTPDMTLRCMETALRDIRTVPGEVLVIDNDSGDGSYELIRDTAQEHGWFDDGRLRVIASDHNGGFGAGMNIGFATPLSNGADPDYFYLLNSDAFPQPGAMRLLRDFLMANTGAGMVGSYLQGVDGEPHCTAFRYPTIAGEFEGAARTGVFSRLLKNAVVPMGIPTQETRVDWTAGASLMIRREVIEEVGGFDETFFLYYEETDLCHRAARAGWSTHYLPASEVIHIGSASTGMKTWARTPQYWFDSRLHYFTKTHGRLYATFATLARISGTLIWKTRCLIQSKPQADPPGFLVDLITHSIRATARRHPTTRREPSHSTLVSEDPK</sequence>
<feature type="compositionally biased region" description="Polar residues" evidence="1">
    <location>
        <begin position="329"/>
        <end position="338"/>
    </location>
</feature>
<evidence type="ECO:0000313" key="2">
    <source>
        <dbReference type="EMBL" id="WZK90015.1"/>
    </source>
</evidence>
<dbReference type="SUPFAM" id="SSF53448">
    <property type="entry name" value="Nucleotide-diphospho-sugar transferases"/>
    <property type="match status" value="1"/>
</dbReference>
<dbReference type="EMBL" id="CP123584">
    <property type="protein sequence ID" value="WZK90015.1"/>
    <property type="molecule type" value="Genomic_DNA"/>
</dbReference>